<dbReference type="GO" id="GO:0005816">
    <property type="term" value="C:spindle pole body"/>
    <property type="evidence" value="ECO:0007669"/>
    <property type="project" value="TreeGrafter"/>
</dbReference>
<dbReference type="PANTHER" id="PTHR13269">
    <property type="entry name" value="NUCLEOPORIN NDC1"/>
    <property type="match status" value="1"/>
</dbReference>
<feature type="transmembrane region" description="Helical" evidence="14">
    <location>
        <begin position="294"/>
        <end position="312"/>
    </location>
</feature>
<feature type="compositionally biased region" description="Low complexity" evidence="13">
    <location>
        <begin position="426"/>
        <end position="442"/>
    </location>
</feature>
<feature type="region of interest" description="Disordered" evidence="13">
    <location>
        <begin position="486"/>
        <end position="511"/>
    </location>
</feature>
<keyword evidence="4" id="KW-0813">Transport</keyword>
<keyword evidence="10" id="KW-0906">Nuclear pore complex</keyword>
<dbReference type="GO" id="GO:0051028">
    <property type="term" value="P:mRNA transport"/>
    <property type="evidence" value="ECO:0007669"/>
    <property type="project" value="UniProtKB-KW"/>
</dbReference>
<sequence>MPKLKRYLRASTSQVSQLTQQHISQLSFMAYQYHNIHGGVLHGETNSKPKDASSGKKTFTYSKIFEKVTHQRLKYYNKISFIVAFLLTTLVIIPFKTSWFMFPVKLIMIWSGLLFIKQARDITLKIDASTHSTALQHFLFTTFSSDFFSCAVAYLYAALCVYLTIYFQSGVGLNYYISSPTKTVKPFINDLFVFYWFHYFFFGLVYAAQFLTLEKNRLPLKVGVYRLDPIDQLKSIKWKSLAEESASISGFVSLLAPIFYFSSRKFIISVVLSPFVYIFDLNRRIPKANFSFTVYIQLFILSFLITFAFELVNKVYNIYSMVGCLNVKKPLSQYSEDPVDTLVSGLSDVKKPFTRFTAFQELAYLASHTDTVKTSIFYSSMNWKQLFEQCNSVIILSSRTIRSDLPHSKKPAPPKESKPEPPKPADPSSAAASQQPQPSQPEIHLFGNSRGSKARQDQHNNNNHSDQHTVDMGNTTVMHKTIDPDELFLTPPTSVKKPSKPAATKANPKPQDTLTQIQKTLVTLYTQLKTNPTLKKLQLQLQQKLESDTKQAKILTKLLKLTQTMFNILIGRSLQREANKRLPNKYNLSHAIIAISEVLLHAKSIDKKRVVIGGPQPTASSSSSNADPVVSNGTGSGLGLGDVLTSLTRVYIATSDFINDPPVVVDQSEKDVLADGEPKTEELNSIVEVNQLALDYFFKLIILYNSEVNDIVLTPEVFKLAKWCTDLALDEQRNQRWDEEFDF</sequence>
<proteinExistence type="inferred from homology"/>
<dbReference type="Pfam" id="PF09531">
    <property type="entry name" value="Ndc1_Nup"/>
    <property type="match status" value="1"/>
</dbReference>
<protein>
    <submittedName>
        <fullName evidence="15">Unnamed protein product</fullName>
    </submittedName>
</protein>
<keyword evidence="5 14" id="KW-0812">Transmembrane</keyword>
<evidence type="ECO:0000256" key="6">
    <source>
        <dbReference type="ARBA" id="ARBA00022816"/>
    </source>
</evidence>
<evidence type="ECO:0000256" key="12">
    <source>
        <dbReference type="ARBA" id="ARBA00023242"/>
    </source>
</evidence>
<evidence type="ECO:0000256" key="9">
    <source>
        <dbReference type="ARBA" id="ARBA00023010"/>
    </source>
</evidence>
<dbReference type="GO" id="GO:0070762">
    <property type="term" value="C:nuclear pore transmembrane ring"/>
    <property type="evidence" value="ECO:0007669"/>
    <property type="project" value="TreeGrafter"/>
</dbReference>
<feature type="transmembrane region" description="Helical" evidence="14">
    <location>
        <begin position="187"/>
        <end position="208"/>
    </location>
</feature>
<dbReference type="Proteomes" id="UP001165063">
    <property type="component" value="Unassembled WGS sequence"/>
</dbReference>
<gene>
    <name evidence="15" type="ORF">Amon01_000702100</name>
</gene>
<dbReference type="AlphaFoldDB" id="A0A9W6Z628"/>
<evidence type="ECO:0000256" key="5">
    <source>
        <dbReference type="ARBA" id="ARBA00022692"/>
    </source>
</evidence>
<keyword evidence="8 14" id="KW-1133">Transmembrane helix</keyword>
<dbReference type="GO" id="GO:0006999">
    <property type="term" value="P:nuclear pore organization"/>
    <property type="evidence" value="ECO:0007669"/>
    <property type="project" value="TreeGrafter"/>
</dbReference>
<evidence type="ECO:0000256" key="10">
    <source>
        <dbReference type="ARBA" id="ARBA00023132"/>
    </source>
</evidence>
<name>A0A9W6Z628_AMBMO</name>
<keyword evidence="12" id="KW-0539">Nucleus</keyword>
<accession>A0A9W6Z628</accession>
<feature type="transmembrane region" description="Helical" evidence="14">
    <location>
        <begin position="266"/>
        <end position="282"/>
    </location>
</feature>
<evidence type="ECO:0000256" key="8">
    <source>
        <dbReference type="ARBA" id="ARBA00022989"/>
    </source>
</evidence>
<feature type="compositionally biased region" description="Basic and acidic residues" evidence="13">
    <location>
        <begin position="404"/>
        <end position="423"/>
    </location>
</feature>
<evidence type="ECO:0000256" key="11">
    <source>
        <dbReference type="ARBA" id="ARBA00023136"/>
    </source>
</evidence>
<dbReference type="PANTHER" id="PTHR13269:SF6">
    <property type="entry name" value="NUCLEOPORIN NDC1"/>
    <property type="match status" value="1"/>
</dbReference>
<keyword evidence="16" id="KW-1185">Reference proteome</keyword>
<evidence type="ECO:0000256" key="13">
    <source>
        <dbReference type="SAM" id="MobiDB-lite"/>
    </source>
</evidence>
<dbReference type="GO" id="GO:0015031">
    <property type="term" value="P:protein transport"/>
    <property type="evidence" value="ECO:0007669"/>
    <property type="project" value="UniProtKB-KW"/>
</dbReference>
<comment type="caution">
    <text evidence="15">The sequence shown here is derived from an EMBL/GenBank/DDBJ whole genome shotgun (WGS) entry which is preliminary data.</text>
</comment>
<dbReference type="OrthoDB" id="67850at2759"/>
<feature type="region of interest" description="Disordered" evidence="13">
    <location>
        <begin position="404"/>
        <end position="471"/>
    </location>
</feature>
<evidence type="ECO:0000256" key="14">
    <source>
        <dbReference type="SAM" id="Phobius"/>
    </source>
</evidence>
<evidence type="ECO:0000256" key="2">
    <source>
        <dbReference type="ARBA" id="ARBA00004567"/>
    </source>
</evidence>
<keyword evidence="7" id="KW-0653">Protein transport</keyword>
<organism evidence="15 16">
    <name type="scientific">Ambrosiozyma monospora</name>
    <name type="common">Yeast</name>
    <name type="synonym">Endomycopsis monosporus</name>
    <dbReference type="NCBI Taxonomy" id="43982"/>
    <lineage>
        <taxon>Eukaryota</taxon>
        <taxon>Fungi</taxon>
        <taxon>Dikarya</taxon>
        <taxon>Ascomycota</taxon>
        <taxon>Saccharomycotina</taxon>
        <taxon>Pichiomycetes</taxon>
        <taxon>Pichiales</taxon>
        <taxon>Pichiaceae</taxon>
        <taxon>Ambrosiozyma</taxon>
    </lineage>
</organism>
<evidence type="ECO:0000256" key="1">
    <source>
        <dbReference type="ARBA" id="ARBA00004232"/>
    </source>
</evidence>
<dbReference type="GO" id="GO:0070631">
    <property type="term" value="P:spindle pole body localization"/>
    <property type="evidence" value="ECO:0007669"/>
    <property type="project" value="TreeGrafter"/>
</dbReference>
<evidence type="ECO:0000256" key="3">
    <source>
        <dbReference type="ARBA" id="ARBA00005760"/>
    </source>
</evidence>
<dbReference type="EMBL" id="BSXU01004878">
    <property type="protein sequence ID" value="GMG48440.1"/>
    <property type="molecule type" value="Genomic_DNA"/>
</dbReference>
<dbReference type="InterPro" id="IPR019049">
    <property type="entry name" value="Nucleoporin_prot_Ndc1/Nup"/>
</dbReference>
<evidence type="ECO:0000313" key="16">
    <source>
        <dbReference type="Proteomes" id="UP001165063"/>
    </source>
</evidence>
<keyword evidence="11 14" id="KW-0472">Membrane</keyword>
<dbReference type="GO" id="GO:0106166">
    <property type="term" value="F:spindle pole body-nuclear membrane anchor activity"/>
    <property type="evidence" value="ECO:0007669"/>
    <property type="project" value="TreeGrafter"/>
</dbReference>
<evidence type="ECO:0000256" key="7">
    <source>
        <dbReference type="ARBA" id="ARBA00022927"/>
    </source>
</evidence>
<evidence type="ECO:0000313" key="15">
    <source>
        <dbReference type="EMBL" id="GMG48440.1"/>
    </source>
</evidence>
<evidence type="ECO:0000256" key="4">
    <source>
        <dbReference type="ARBA" id="ARBA00022448"/>
    </source>
</evidence>
<keyword evidence="9" id="KW-0811">Translocation</keyword>
<dbReference type="GO" id="GO:0031965">
    <property type="term" value="C:nuclear membrane"/>
    <property type="evidence" value="ECO:0007669"/>
    <property type="project" value="UniProtKB-SubCell"/>
</dbReference>
<reference evidence="15" key="1">
    <citation type="submission" date="2023-04" db="EMBL/GenBank/DDBJ databases">
        <title>Ambrosiozyma monospora NBRC 1965.</title>
        <authorList>
            <person name="Ichikawa N."/>
            <person name="Sato H."/>
            <person name="Tonouchi N."/>
        </authorList>
    </citation>
    <scope>NUCLEOTIDE SEQUENCE</scope>
    <source>
        <strain evidence="15">NBRC 1965</strain>
    </source>
</reference>
<feature type="transmembrane region" description="Helical" evidence="14">
    <location>
        <begin position="147"/>
        <end position="167"/>
    </location>
</feature>
<feature type="transmembrane region" description="Helical" evidence="14">
    <location>
        <begin position="75"/>
        <end position="93"/>
    </location>
</feature>
<keyword evidence="6" id="KW-0509">mRNA transport</keyword>
<comment type="similarity">
    <text evidence="3">Belongs to the NDC1 family.</text>
</comment>
<comment type="subcellular location">
    <subcellularLocation>
        <location evidence="1">Nucleus membrane</location>
        <topology evidence="1">Multi-pass membrane protein</topology>
    </subcellularLocation>
    <subcellularLocation>
        <location evidence="2">Nucleus</location>
        <location evidence="2">Nuclear pore complex</location>
    </subcellularLocation>
</comment>